<dbReference type="EMBL" id="JANCYW010000003">
    <property type="protein sequence ID" value="KAK4535100.1"/>
    <property type="molecule type" value="Genomic_DNA"/>
</dbReference>
<name>A0AAV9IS24_CYACA</name>
<evidence type="ECO:0000313" key="1">
    <source>
        <dbReference type="EMBL" id="KAK4535100.1"/>
    </source>
</evidence>
<comment type="caution">
    <text evidence="1">The sequence shown here is derived from an EMBL/GenBank/DDBJ whole genome shotgun (WGS) entry which is preliminary data.</text>
</comment>
<sequence length="261" mass="28660">MKDIAAAPLLGADLVCLRVTDWRPASFEYELALEWTCPCTGLEKVAAACGMGGLVTNTQEVRCTGGAESRRTFVVDDGTATITAVVPDCQSASPKTGDWVRAVGWPARRRTRTSLPLLDEEGVAPQLVLWVVEWEAVTDANLEIGYELHQQAFYEVCWAGERLRRPCLQALLMEVLLTPAVAEAKNPSELRTTSRLLIQVSELIQRCRRAVECMGTSGVEVSGSPSILPQGDWETAVEDALTRLQERWLIYRDADGKVGVL</sequence>
<evidence type="ECO:0000313" key="2">
    <source>
        <dbReference type="Proteomes" id="UP001301350"/>
    </source>
</evidence>
<reference evidence="1 2" key="1">
    <citation type="submission" date="2022-07" db="EMBL/GenBank/DDBJ databases">
        <title>Genome-wide signatures of adaptation to extreme environments.</title>
        <authorList>
            <person name="Cho C.H."/>
            <person name="Yoon H.S."/>
        </authorList>
    </citation>
    <scope>NUCLEOTIDE SEQUENCE [LARGE SCALE GENOMIC DNA]</scope>
    <source>
        <strain evidence="1 2">DBV 063 E5</strain>
    </source>
</reference>
<keyword evidence="2" id="KW-1185">Reference proteome</keyword>
<proteinExistence type="predicted"/>
<dbReference type="AlphaFoldDB" id="A0AAV9IS24"/>
<gene>
    <name evidence="1" type="ORF">CDCA_CDCA03G1125</name>
</gene>
<dbReference type="Proteomes" id="UP001301350">
    <property type="component" value="Unassembled WGS sequence"/>
</dbReference>
<organism evidence="1 2">
    <name type="scientific">Cyanidium caldarium</name>
    <name type="common">Red alga</name>
    <dbReference type="NCBI Taxonomy" id="2771"/>
    <lineage>
        <taxon>Eukaryota</taxon>
        <taxon>Rhodophyta</taxon>
        <taxon>Bangiophyceae</taxon>
        <taxon>Cyanidiales</taxon>
        <taxon>Cyanidiaceae</taxon>
        <taxon>Cyanidium</taxon>
    </lineage>
</organism>
<protein>
    <submittedName>
        <fullName evidence="1">Uncharacterized protein</fullName>
    </submittedName>
</protein>
<accession>A0AAV9IS24</accession>